<feature type="transmembrane region" description="Helical" evidence="8">
    <location>
        <begin position="188"/>
        <end position="213"/>
    </location>
</feature>
<dbReference type="PROSITE" id="PS00714">
    <property type="entry name" value="NA_DICARBOXYL_SYMP_2"/>
    <property type="match status" value="1"/>
</dbReference>
<dbReference type="PRINTS" id="PR00173">
    <property type="entry name" value="EDTRNSPORT"/>
</dbReference>
<dbReference type="PANTHER" id="PTHR42865:SF1">
    <property type="entry name" value="AEROBIC C4-DICARBOXYLATE TRANSPORT PROTEIN"/>
    <property type="match status" value="1"/>
</dbReference>
<dbReference type="NCBIfam" id="NF002461">
    <property type="entry name" value="PRK01663.1"/>
    <property type="match status" value="1"/>
</dbReference>
<comment type="caution">
    <text evidence="9">The sequence shown here is derived from an EMBL/GenBank/DDBJ whole genome shotgun (WGS) entry which is preliminary data.</text>
</comment>
<keyword evidence="2" id="KW-0813">Transport</keyword>
<feature type="transmembrane region" description="Helical" evidence="8">
    <location>
        <begin position="225"/>
        <end position="250"/>
    </location>
</feature>
<keyword evidence="3" id="KW-1003">Cell membrane</keyword>
<keyword evidence="6 8" id="KW-1133">Transmembrane helix</keyword>
<comment type="subcellular location">
    <subcellularLocation>
        <location evidence="1">Cell membrane</location>
        <topology evidence="1">Multi-pass membrane protein</topology>
    </subcellularLocation>
</comment>
<feature type="transmembrane region" description="Helical" evidence="8">
    <location>
        <begin position="83"/>
        <end position="105"/>
    </location>
</feature>
<dbReference type="InterPro" id="IPR018107">
    <property type="entry name" value="Na-dicarboxylate_symporter_CS"/>
</dbReference>
<evidence type="ECO:0000256" key="3">
    <source>
        <dbReference type="ARBA" id="ARBA00022475"/>
    </source>
</evidence>
<evidence type="ECO:0000256" key="5">
    <source>
        <dbReference type="ARBA" id="ARBA00022847"/>
    </source>
</evidence>
<dbReference type="GO" id="GO:0015141">
    <property type="term" value="F:succinate transmembrane transporter activity"/>
    <property type="evidence" value="ECO:0007669"/>
    <property type="project" value="TreeGrafter"/>
</dbReference>
<feature type="transmembrane region" description="Helical" evidence="8">
    <location>
        <begin position="146"/>
        <end position="167"/>
    </location>
</feature>
<dbReference type="OrthoDB" id="9766690at2"/>
<evidence type="ECO:0000313" key="10">
    <source>
        <dbReference type="Proteomes" id="UP000256269"/>
    </source>
</evidence>
<evidence type="ECO:0000256" key="4">
    <source>
        <dbReference type="ARBA" id="ARBA00022692"/>
    </source>
</evidence>
<protein>
    <submittedName>
        <fullName evidence="9">Aerobic C4-dicarboxylate transport protein</fullName>
    </submittedName>
</protein>
<dbReference type="PANTHER" id="PTHR42865">
    <property type="entry name" value="PROTON/GLUTAMATE-ASPARTATE SYMPORTER"/>
    <property type="match status" value="1"/>
</dbReference>
<accession>A0A3E0HZY0</accession>
<dbReference type="Pfam" id="PF00375">
    <property type="entry name" value="SDF"/>
    <property type="match status" value="1"/>
</dbReference>
<dbReference type="EMBL" id="QUNO01000003">
    <property type="protein sequence ID" value="REH52027.1"/>
    <property type="molecule type" value="Genomic_DNA"/>
</dbReference>
<proteinExistence type="predicted"/>
<dbReference type="SUPFAM" id="SSF118215">
    <property type="entry name" value="Proton glutamate symport protein"/>
    <property type="match status" value="1"/>
</dbReference>
<keyword evidence="5" id="KW-0769">Symport</keyword>
<dbReference type="InterPro" id="IPR036458">
    <property type="entry name" value="Na:dicarbo_symporter_sf"/>
</dbReference>
<dbReference type="GO" id="GO:0070778">
    <property type="term" value="P:L-aspartate transmembrane transport"/>
    <property type="evidence" value="ECO:0007669"/>
    <property type="project" value="TreeGrafter"/>
</dbReference>
<evidence type="ECO:0000256" key="8">
    <source>
        <dbReference type="SAM" id="Phobius"/>
    </source>
</evidence>
<dbReference type="GO" id="GO:0015138">
    <property type="term" value="F:fumarate transmembrane transporter activity"/>
    <property type="evidence" value="ECO:0007669"/>
    <property type="project" value="TreeGrafter"/>
</dbReference>
<evidence type="ECO:0000256" key="1">
    <source>
        <dbReference type="ARBA" id="ARBA00004651"/>
    </source>
</evidence>
<gene>
    <name evidence="9" type="ORF">BCF44_103476</name>
</gene>
<dbReference type="InterPro" id="IPR001991">
    <property type="entry name" value="Na-dicarboxylate_symporter"/>
</dbReference>
<dbReference type="RefSeq" id="WP_116174021.1">
    <property type="nucleotide sequence ID" value="NZ_CP144375.1"/>
</dbReference>
<evidence type="ECO:0000256" key="7">
    <source>
        <dbReference type="ARBA" id="ARBA00023136"/>
    </source>
</evidence>
<keyword evidence="4 8" id="KW-0812">Transmembrane</keyword>
<evidence type="ECO:0000256" key="6">
    <source>
        <dbReference type="ARBA" id="ARBA00022989"/>
    </source>
</evidence>
<dbReference type="Proteomes" id="UP000256269">
    <property type="component" value="Unassembled WGS sequence"/>
</dbReference>
<sequence>MSTATATRKPWVQQLYFWVIAAIVLGIVFGLVFPHAAANSKWLADLFVNLIRMVTAPVIFLTVVVGIASLGNLAKAGGLALRAIGYFIVMTLVALVIGLVVVNVLQPGTGLNLHVDPKAADSTIKAAGQATEGVTDFILSLVPSSFVGAFTGTQLIQVLVVAVFVAIGLSTLGERGKPILRAFESLQALMFAVIKAVMWIAPIGAFGGIAYTVGAFGSKILGSLAFLMLAFYLTCILFIVVVLGLIARFVGFNLFKFLRYIKDELLIVLGTSSSETVLPRLMTKLEAAGASRSVVGLTVPTGYSFNLDGTCIYLTMGALFIAQATGHEIGIGTQIGLLLFMLLSSKGAAGVTGAGLVTLAASLSAFGTVIPVVGIALIVGIDRFMSEARAITNVIGNGVGSLVVARWQGELDRDRLREVLDNPSAVDAEKDAAQVVTAS</sequence>
<dbReference type="GO" id="GO:0015366">
    <property type="term" value="F:malate:proton symporter activity"/>
    <property type="evidence" value="ECO:0007669"/>
    <property type="project" value="TreeGrafter"/>
</dbReference>
<feature type="transmembrane region" description="Helical" evidence="8">
    <location>
        <begin position="50"/>
        <end position="71"/>
    </location>
</feature>
<feature type="transmembrane region" description="Helical" evidence="8">
    <location>
        <begin position="363"/>
        <end position="381"/>
    </location>
</feature>
<reference evidence="9 10" key="1">
    <citation type="submission" date="2018-08" db="EMBL/GenBank/DDBJ databases">
        <title>Genomic Encyclopedia of Archaeal and Bacterial Type Strains, Phase II (KMG-II): from individual species to whole genera.</title>
        <authorList>
            <person name="Goeker M."/>
        </authorList>
    </citation>
    <scope>NUCLEOTIDE SEQUENCE [LARGE SCALE GENOMIC DNA]</scope>
    <source>
        <strain evidence="9 10">DSM 45791</strain>
    </source>
</reference>
<dbReference type="AlphaFoldDB" id="A0A3E0HZY0"/>
<keyword evidence="7 8" id="KW-0472">Membrane</keyword>
<evidence type="ECO:0000313" key="9">
    <source>
        <dbReference type="EMBL" id="REH52027.1"/>
    </source>
</evidence>
<organism evidence="9 10">
    <name type="scientific">Kutzneria buriramensis</name>
    <dbReference type="NCBI Taxonomy" id="1045776"/>
    <lineage>
        <taxon>Bacteria</taxon>
        <taxon>Bacillati</taxon>
        <taxon>Actinomycetota</taxon>
        <taxon>Actinomycetes</taxon>
        <taxon>Pseudonocardiales</taxon>
        <taxon>Pseudonocardiaceae</taxon>
        <taxon>Kutzneria</taxon>
    </lineage>
</organism>
<name>A0A3E0HZY0_9PSEU</name>
<dbReference type="FunFam" id="1.10.3860.10:FF:000001">
    <property type="entry name" value="C4-dicarboxylate transport protein"/>
    <property type="match status" value="1"/>
</dbReference>
<evidence type="ECO:0000256" key="2">
    <source>
        <dbReference type="ARBA" id="ARBA00022448"/>
    </source>
</evidence>
<keyword evidence="10" id="KW-1185">Reference proteome</keyword>
<dbReference type="GO" id="GO:0005886">
    <property type="term" value="C:plasma membrane"/>
    <property type="evidence" value="ECO:0007669"/>
    <property type="project" value="UniProtKB-SubCell"/>
</dbReference>
<feature type="transmembrane region" description="Helical" evidence="8">
    <location>
        <begin position="15"/>
        <end position="38"/>
    </location>
</feature>
<dbReference type="Gene3D" id="1.10.3860.10">
    <property type="entry name" value="Sodium:dicarboxylate symporter"/>
    <property type="match status" value="1"/>
</dbReference>